<dbReference type="AlphaFoldDB" id="A0A9X2N132"/>
<protein>
    <submittedName>
        <fullName evidence="1">Uncharacterized protein</fullName>
    </submittedName>
</protein>
<dbReference type="EMBL" id="JANIPJ010000023">
    <property type="protein sequence ID" value="MCR2807147.1"/>
    <property type="molecule type" value="Genomic_DNA"/>
</dbReference>
<dbReference type="RefSeq" id="WP_257451337.1">
    <property type="nucleotide sequence ID" value="NZ_JANIPJ010000023.1"/>
</dbReference>
<accession>A0A9X2N132</accession>
<comment type="caution">
    <text evidence="1">The sequence shown here is derived from an EMBL/GenBank/DDBJ whole genome shotgun (WGS) entry which is preliminary data.</text>
</comment>
<dbReference type="Proteomes" id="UP001141950">
    <property type="component" value="Unassembled WGS sequence"/>
</dbReference>
<evidence type="ECO:0000313" key="1">
    <source>
        <dbReference type="EMBL" id="MCR2807147.1"/>
    </source>
</evidence>
<sequence>MKGTKSMRWLAAAFGAFILVAAIAAVIWYQRADPLDDTGLTVYTNSADMYKAYTVEIVNKSKSAIDILSVTVNDGQTPDYARLGITYDSPHLVQFFEEETDPATQIMELHDATIEPQLPSKDMTAAIMNKDNEKEPTPIHYGIVIRYDKDPIQEVKNRYRYLGFTKVKRVKHWFR</sequence>
<keyword evidence="2" id="KW-1185">Reference proteome</keyword>
<evidence type="ECO:0000313" key="2">
    <source>
        <dbReference type="Proteomes" id="UP001141950"/>
    </source>
</evidence>
<name>A0A9X2N132_9BACL</name>
<organism evidence="1 2">
    <name type="scientific">Paenibacillus soyae</name>
    <dbReference type="NCBI Taxonomy" id="2969249"/>
    <lineage>
        <taxon>Bacteria</taxon>
        <taxon>Bacillati</taxon>
        <taxon>Bacillota</taxon>
        <taxon>Bacilli</taxon>
        <taxon>Bacillales</taxon>
        <taxon>Paenibacillaceae</taxon>
        <taxon>Paenibacillus</taxon>
    </lineage>
</organism>
<proteinExistence type="predicted"/>
<gene>
    <name evidence="1" type="ORF">NQZ67_24990</name>
</gene>
<reference evidence="1" key="1">
    <citation type="submission" date="2022-08" db="EMBL/GenBank/DDBJ databases">
        <title>The genomic sequence of strain Paenibacillus sp. SCIV0701.</title>
        <authorList>
            <person name="Zhao H."/>
        </authorList>
    </citation>
    <scope>NUCLEOTIDE SEQUENCE</scope>
    <source>
        <strain evidence="1">SCIV0701</strain>
    </source>
</reference>